<evidence type="ECO:0000313" key="3">
    <source>
        <dbReference type="Proteomes" id="UP001165136"/>
    </source>
</evidence>
<feature type="transmembrane region" description="Helical" evidence="1">
    <location>
        <begin position="159"/>
        <end position="178"/>
    </location>
</feature>
<comment type="caution">
    <text evidence="2">The sequence shown here is derived from an EMBL/GenBank/DDBJ whole genome shotgun (WGS) entry which is preliminary data.</text>
</comment>
<evidence type="ECO:0000313" key="2">
    <source>
        <dbReference type="EMBL" id="GLY63443.1"/>
    </source>
</evidence>
<accession>A0A9W6VA67</accession>
<protein>
    <submittedName>
        <fullName evidence="2">Uncharacterized protein</fullName>
    </submittedName>
</protein>
<dbReference type="EMBL" id="BSTI01000001">
    <property type="protein sequence ID" value="GLY63443.1"/>
    <property type="molecule type" value="Genomic_DNA"/>
</dbReference>
<feature type="transmembrane region" description="Helical" evidence="1">
    <location>
        <begin position="400"/>
        <end position="422"/>
    </location>
</feature>
<keyword evidence="1" id="KW-0472">Membrane</keyword>
<feature type="transmembrane region" description="Helical" evidence="1">
    <location>
        <begin position="86"/>
        <end position="109"/>
    </location>
</feature>
<feature type="transmembrane region" description="Helical" evidence="1">
    <location>
        <begin position="121"/>
        <end position="139"/>
    </location>
</feature>
<feature type="transmembrane region" description="Helical" evidence="1">
    <location>
        <begin position="12"/>
        <end position="32"/>
    </location>
</feature>
<name>A0A9W6VA67_9PSEU</name>
<evidence type="ECO:0000256" key="1">
    <source>
        <dbReference type="SAM" id="Phobius"/>
    </source>
</evidence>
<sequence>MPVVAGATPGFISAPLLIVLALAPMVLVVVFLARGRSAAAVGVLAGTAALAPGRLVTDLEFLADPSASARPELYRPEVFALPGPAAGLWLLLAGLVATAAAGGFALRAVGARSDGQAGRGVLLTGLLGAMIAAVGVMMAPFSSEDAFVPVGSAFESPGLVLAGSLLMAFGLPVAAALSITSGTEFARGGLLGLGVGAATLALPNLVSGLAVPALGLTAGPIVMLVGTAGLVAVAFVRKRDASEASADQGSDESGEASLPGSSRLRVTAGVLGLLTMLTALVGALLPSVMIGDLPGPHSPARWLLFAAGLLVGVLGITMFMPPLTESVRPALSVSWSGVALAATAVLTNSITASELGAGLGPGPAVPWIAVSVVLAGATACCSVVAGMVERDDREESDELVSPPALLIPLLAGGVLAIGAYGMPTIVSPDYTEPALWSNFGTPSWGLLIALCTVLGVTSLALRSRPARASALLAGAAGVTLLRLLTLPLASGQIPGARAGLGWWLTLICGVALAISAVTAVTATAVRRSKK</sequence>
<proteinExistence type="predicted"/>
<feature type="transmembrane region" description="Helical" evidence="1">
    <location>
        <begin position="364"/>
        <end position="388"/>
    </location>
</feature>
<keyword evidence="1" id="KW-0812">Transmembrane</keyword>
<gene>
    <name evidence="2" type="ORF">Atai01_00620</name>
</gene>
<feature type="transmembrane region" description="Helical" evidence="1">
    <location>
        <begin position="468"/>
        <end position="489"/>
    </location>
</feature>
<feature type="transmembrane region" description="Helical" evidence="1">
    <location>
        <begin position="333"/>
        <end position="352"/>
    </location>
</feature>
<feature type="transmembrane region" description="Helical" evidence="1">
    <location>
        <begin position="39"/>
        <end position="56"/>
    </location>
</feature>
<feature type="transmembrane region" description="Helical" evidence="1">
    <location>
        <begin position="501"/>
        <end position="525"/>
    </location>
</feature>
<dbReference type="AlphaFoldDB" id="A0A9W6VA67"/>
<keyword evidence="3" id="KW-1185">Reference proteome</keyword>
<organism evidence="2 3">
    <name type="scientific">Amycolatopsis taiwanensis</name>
    <dbReference type="NCBI Taxonomy" id="342230"/>
    <lineage>
        <taxon>Bacteria</taxon>
        <taxon>Bacillati</taxon>
        <taxon>Actinomycetota</taxon>
        <taxon>Actinomycetes</taxon>
        <taxon>Pseudonocardiales</taxon>
        <taxon>Pseudonocardiaceae</taxon>
        <taxon>Amycolatopsis</taxon>
    </lineage>
</organism>
<reference evidence="2" key="1">
    <citation type="submission" date="2023-03" db="EMBL/GenBank/DDBJ databases">
        <title>Amycolatopsis taiwanensis NBRC 103393.</title>
        <authorList>
            <person name="Ichikawa N."/>
            <person name="Sato H."/>
            <person name="Tonouchi N."/>
        </authorList>
    </citation>
    <scope>NUCLEOTIDE SEQUENCE</scope>
    <source>
        <strain evidence="2">NBRC 103393</strain>
    </source>
</reference>
<feature type="transmembrane region" description="Helical" evidence="1">
    <location>
        <begin position="190"/>
        <end position="211"/>
    </location>
</feature>
<feature type="transmembrane region" description="Helical" evidence="1">
    <location>
        <begin position="266"/>
        <end position="290"/>
    </location>
</feature>
<keyword evidence="1" id="KW-1133">Transmembrane helix</keyword>
<dbReference type="Proteomes" id="UP001165136">
    <property type="component" value="Unassembled WGS sequence"/>
</dbReference>
<feature type="transmembrane region" description="Helical" evidence="1">
    <location>
        <begin position="442"/>
        <end position="461"/>
    </location>
</feature>
<feature type="transmembrane region" description="Helical" evidence="1">
    <location>
        <begin position="302"/>
        <end position="321"/>
    </location>
</feature>
<feature type="transmembrane region" description="Helical" evidence="1">
    <location>
        <begin position="217"/>
        <end position="236"/>
    </location>
</feature>